<reference evidence="1 2" key="1">
    <citation type="submission" date="2019-11" db="EMBL/GenBank/DDBJ databases">
        <title>Whole-genome sequence of the anaerobic purple sulfur bacterium Allochromatium palmeri DSM 15591.</title>
        <authorList>
            <person name="Kyndt J.A."/>
            <person name="Meyer T.E."/>
        </authorList>
    </citation>
    <scope>NUCLEOTIDE SEQUENCE [LARGE SCALE GENOMIC DNA]</scope>
    <source>
        <strain evidence="1 2">DSM 15591</strain>
    </source>
</reference>
<evidence type="ECO:0000313" key="1">
    <source>
        <dbReference type="EMBL" id="MTW22998.1"/>
    </source>
</evidence>
<keyword evidence="2" id="KW-1185">Reference proteome</keyword>
<gene>
    <name evidence="1" type="ORF">GJ668_18270</name>
</gene>
<protein>
    <submittedName>
        <fullName evidence="1">Uncharacterized protein</fullName>
    </submittedName>
</protein>
<accession>A0A6N8EIY7</accession>
<dbReference type="InterPro" id="IPR045397">
    <property type="entry name" value="TumE-like"/>
</dbReference>
<organism evidence="1 2">
    <name type="scientific">Allochromatium palmeri</name>
    <dbReference type="NCBI Taxonomy" id="231048"/>
    <lineage>
        <taxon>Bacteria</taxon>
        <taxon>Pseudomonadati</taxon>
        <taxon>Pseudomonadota</taxon>
        <taxon>Gammaproteobacteria</taxon>
        <taxon>Chromatiales</taxon>
        <taxon>Chromatiaceae</taxon>
        <taxon>Allochromatium</taxon>
    </lineage>
</organism>
<dbReference type="Pfam" id="PF20126">
    <property type="entry name" value="TumE"/>
    <property type="match status" value="1"/>
</dbReference>
<dbReference type="AlphaFoldDB" id="A0A6N8EIY7"/>
<evidence type="ECO:0000313" key="2">
    <source>
        <dbReference type="Proteomes" id="UP000434044"/>
    </source>
</evidence>
<dbReference type="Proteomes" id="UP000434044">
    <property type="component" value="Unassembled WGS sequence"/>
</dbReference>
<name>A0A6N8EIY7_9GAMM</name>
<comment type="caution">
    <text evidence="1">The sequence shown here is derived from an EMBL/GenBank/DDBJ whole genome shotgun (WGS) entry which is preliminary data.</text>
</comment>
<proteinExistence type="predicted"/>
<dbReference type="EMBL" id="WNKT01000062">
    <property type="protein sequence ID" value="MTW22998.1"/>
    <property type="molecule type" value="Genomic_DNA"/>
</dbReference>
<sequence length="93" mass="11096">MFLSKVQKDVTPDGVLIEFVVWRLPEAVPPCRHPFKYRLVFIVDGRRVIGFDNERGKGDHRHCEGDEQPYTFVDVDRLIEDFIGEVERWRREH</sequence>